<evidence type="ECO:0000313" key="8">
    <source>
        <dbReference type="Proteomes" id="UP000626109"/>
    </source>
</evidence>
<keyword evidence="4 5" id="KW-0472">Membrane</keyword>
<evidence type="ECO:0000313" key="7">
    <source>
        <dbReference type="EMBL" id="CAE8658223.1"/>
    </source>
</evidence>
<evidence type="ECO:0000256" key="3">
    <source>
        <dbReference type="ARBA" id="ARBA00022989"/>
    </source>
</evidence>
<dbReference type="InterPro" id="IPR005828">
    <property type="entry name" value="MFS_sugar_transport-like"/>
</dbReference>
<dbReference type="Pfam" id="PF00083">
    <property type="entry name" value="Sugar_tr"/>
    <property type="match status" value="1"/>
</dbReference>
<evidence type="ECO:0000256" key="1">
    <source>
        <dbReference type="ARBA" id="ARBA00004141"/>
    </source>
</evidence>
<comment type="caution">
    <text evidence="7">The sequence shown here is derived from an EMBL/GenBank/DDBJ whole genome shotgun (WGS) entry which is preliminary data.</text>
</comment>
<dbReference type="InterPro" id="IPR036259">
    <property type="entry name" value="MFS_trans_sf"/>
</dbReference>
<organism evidence="7 8">
    <name type="scientific">Polarella glacialis</name>
    <name type="common">Dinoflagellate</name>
    <dbReference type="NCBI Taxonomy" id="89957"/>
    <lineage>
        <taxon>Eukaryota</taxon>
        <taxon>Sar</taxon>
        <taxon>Alveolata</taxon>
        <taxon>Dinophyceae</taxon>
        <taxon>Suessiales</taxon>
        <taxon>Suessiaceae</taxon>
        <taxon>Polarella</taxon>
    </lineage>
</organism>
<accession>A0A813IQY2</accession>
<evidence type="ECO:0000259" key="6">
    <source>
        <dbReference type="PROSITE" id="PS50850"/>
    </source>
</evidence>
<protein>
    <recommendedName>
        <fullName evidence="6">Major facilitator superfamily (MFS) profile domain-containing protein</fullName>
    </recommendedName>
</protein>
<feature type="domain" description="Major facilitator superfamily (MFS) profile" evidence="6">
    <location>
        <begin position="1"/>
        <end position="161"/>
    </location>
</feature>
<feature type="transmembrane region" description="Helical" evidence="5">
    <location>
        <begin position="12"/>
        <end position="35"/>
    </location>
</feature>
<dbReference type="PROSITE" id="PS50850">
    <property type="entry name" value="MFS"/>
    <property type="match status" value="1"/>
</dbReference>
<gene>
    <name evidence="7" type="ORF">PGLA2088_LOCUS13320</name>
</gene>
<sequence length="209" mass="22248">MRVFGKSESLTALALHAAGTIGIGIIGSALGLALLPRVGAKVLNTLGFVSCALAFATFAIVYHTRHDQHMLLFALLCTLNLCLYCGPNIASFVLPILAFPADVRSTFHGISAAAAKLGAMAGTLLFPELDRRCGIPSVMLAQALLGMLAALLSHCYLEATSARARRSEGKGLRPGRVGAVPWEPRALPVPWVMMRVPRTEKVSRRQGKC</sequence>
<dbReference type="GO" id="GO:0016020">
    <property type="term" value="C:membrane"/>
    <property type="evidence" value="ECO:0007669"/>
    <property type="project" value="UniProtKB-SubCell"/>
</dbReference>
<dbReference type="InterPro" id="IPR020846">
    <property type="entry name" value="MFS_dom"/>
</dbReference>
<comment type="subcellular location">
    <subcellularLocation>
        <location evidence="1">Membrane</location>
        <topology evidence="1">Multi-pass membrane protein</topology>
    </subcellularLocation>
</comment>
<keyword evidence="2 5" id="KW-0812">Transmembrane</keyword>
<dbReference type="AlphaFoldDB" id="A0A813IQY2"/>
<dbReference type="GO" id="GO:0022857">
    <property type="term" value="F:transmembrane transporter activity"/>
    <property type="evidence" value="ECO:0007669"/>
    <property type="project" value="InterPro"/>
</dbReference>
<name>A0A813IQY2_POLGL</name>
<evidence type="ECO:0000256" key="5">
    <source>
        <dbReference type="SAM" id="Phobius"/>
    </source>
</evidence>
<feature type="transmembrane region" description="Helical" evidence="5">
    <location>
        <begin position="42"/>
        <end position="64"/>
    </location>
</feature>
<dbReference type="SUPFAM" id="SSF103473">
    <property type="entry name" value="MFS general substrate transporter"/>
    <property type="match status" value="1"/>
</dbReference>
<dbReference type="Gene3D" id="1.20.1250.20">
    <property type="entry name" value="MFS general substrate transporter like domains"/>
    <property type="match status" value="1"/>
</dbReference>
<feature type="transmembrane region" description="Helical" evidence="5">
    <location>
        <begin position="70"/>
        <end position="94"/>
    </location>
</feature>
<reference evidence="7" key="1">
    <citation type="submission" date="2021-02" db="EMBL/GenBank/DDBJ databases">
        <authorList>
            <person name="Dougan E. K."/>
            <person name="Rhodes N."/>
            <person name="Thang M."/>
            <person name="Chan C."/>
        </authorList>
    </citation>
    <scope>NUCLEOTIDE SEQUENCE</scope>
</reference>
<proteinExistence type="predicted"/>
<feature type="transmembrane region" description="Helical" evidence="5">
    <location>
        <begin position="138"/>
        <end position="157"/>
    </location>
</feature>
<keyword evidence="3 5" id="KW-1133">Transmembrane helix</keyword>
<evidence type="ECO:0000256" key="2">
    <source>
        <dbReference type="ARBA" id="ARBA00022692"/>
    </source>
</evidence>
<evidence type="ECO:0000256" key="4">
    <source>
        <dbReference type="ARBA" id="ARBA00023136"/>
    </source>
</evidence>
<dbReference type="Proteomes" id="UP000626109">
    <property type="component" value="Unassembled WGS sequence"/>
</dbReference>
<dbReference type="EMBL" id="CAJNNW010015886">
    <property type="protein sequence ID" value="CAE8658223.1"/>
    <property type="molecule type" value="Genomic_DNA"/>
</dbReference>